<reference evidence="1" key="1">
    <citation type="submission" date="2021-02" db="EMBL/GenBank/DDBJ databases">
        <authorList>
            <person name="Nowell W R."/>
        </authorList>
    </citation>
    <scope>NUCLEOTIDE SEQUENCE</scope>
</reference>
<dbReference type="EMBL" id="CAJOBC010089648">
    <property type="protein sequence ID" value="CAF4382720.1"/>
    <property type="molecule type" value="Genomic_DNA"/>
</dbReference>
<evidence type="ECO:0000313" key="2">
    <source>
        <dbReference type="EMBL" id="CAF4382720.1"/>
    </source>
</evidence>
<dbReference type="Proteomes" id="UP000681722">
    <property type="component" value="Unassembled WGS sequence"/>
</dbReference>
<name>A0A815UY83_9BILA</name>
<comment type="caution">
    <text evidence="1">The sequence shown here is derived from an EMBL/GenBank/DDBJ whole genome shotgun (WGS) entry which is preliminary data.</text>
</comment>
<dbReference type="EMBL" id="CAJNOQ010024089">
    <property type="protein sequence ID" value="CAF1523636.1"/>
    <property type="molecule type" value="Genomic_DNA"/>
</dbReference>
<proteinExistence type="predicted"/>
<evidence type="ECO:0000313" key="3">
    <source>
        <dbReference type="Proteomes" id="UP000663829"/>
    </source>
</evidence>
<feature type="non-terminal residue" evidence="1">
    <location>
        <position position="1"/>
    </location>
</feature>
<sequence length="157" mass="17481">ANHQTIEEPVNASLNKALKSVFSGKNFVKAELNDFETLELSNKLQLFHGSKQLTLKELQLDETSTISKKYGEIIIHNYHHQQSNVDVREENGDTKIQNMDGDLIIRNVENNILLSNDKIGSHLSMNIVGQAFISGLQGVLVARNFKGIIVIKNVISG</sequence>
<accession>A0A815UY83</accession>
<evidence type="ECO:0000313" key="1">
    <source>
        <dbReference type="EMBL" id="CAF1523636.1"/>
    </source>
</evidence>
<gene>
    <name evidence="1" type="ORF">GPM918_LOCUS37669</name>
    <name evidence="2" type="ORF">SRO942_LOCUS38443</name>
</gene>
<organism evidence="1 3">
    <name type="scientific">Didymodactylos carnosus</name>
    <dbReference type="NCBI Taxonomy" id="1234261"/>
    <lineage>
        <taxon>Eukaryota</taxon>
        <taxon>Metazoa</taxon>
        <taxon>Spiralia</taxon>
        <taxon>Gnathifera</taxon>
        <taxon>Rotifera</taxon>
        <taxon>Eurotatoria</taxon>
        <taxon>Bdelloidea</taxon>
        <taxon>Philodinida</taxon>
        <taxon>Philodinidae</taxon>
        <taxon>Didymodactylos</taxon>
    </lineage>
</organism>
<keyword evidence="3" id="KW-1185">Reference proteome</keyword>
<dbReference type="OrthoDB" id="10028366at2759"/>
<protein>
    <submittedName>
        <fullName evidence="1">Uncharacterized protein</fullName>
    </submittedName>
</protein>
<dbReference type="AlphaFoldDB" id="A0A815UY83"/>
<dbReference type="Proteomes" id="UP000663829">
    <property type="component" value="Unassembled WGS sequence"/>
</dbReference>